<dbReference type="PANTHER" id="PTHR30636">
    <property type="entry name" value="UPF0701 PROTEIN YICC"/>
    <property type="match status" value="1"/>
</dbReference>
<dbReference type="Pfam" id="PF08340">
    <property type="entry name" value="YicC-like_C"/>
    <property type="match status" value="1"/>
</dbReference>
<feature type="coiled-coil region" evidence="6">
    <location>
        <begin position="30"/>
        <end position="57"/>
    </location>
</feature>
<evidence type="ECO:0000256" key="5">
    <source>
        <dbReference type="ARBA" id="ARBA00035648"/>
    </source>
</evidence>
<dbReference type="AlphaFoldDB" id="A0A3B0ZVQ2"/>
<name>A0A3B0ZVQ2_9ZZZZ</name>
<accession>A0A3B0ZVQ2</accession>
<feature type="domain" description="Endoribonuclease YicC-like C-terminal" evidence="8">
    <location>
        <begin position="69"/>
        <end position="186"/>
    </location>
</feature>
<dbReference type="InterPro" id="IPR005229">
    <property type="entry name" value="YicC/YloC-like"/>
</dbReference>
<keyword evidence="4" id="KW-0378">Hydrolase</keyword>
<dbReference type="PANTHER" id="PTHR30636:SF3">
    <property type="entry name" value="UPF0701 PROTEIN YICC"/>
    <property type="match status" value="1"/>
</dbReference>
<evidence type="ECO:0000259" key="8">
    <source>
        <dbReference type="Pfam" id="PF08340"/>
    </source>
</evidence>
<dbReference type="EMBL" id="UOFP01000062">
    <property type="protein sequence ID" value="VAW84656.1"/>
    <property type="molecule type" value="Genomic_DNA"/>
</dbReference>
<dbReference type="GO" id="GO:0016787">
    <property type="term" value="F:hydrolase activity"/>
    <property type="evidence" value="ECO:0007669"/>
    <property type="project" value="UniProtKB-KW"/>
</dbReference>
<evidence type="ECO:0000256" key="2">
    <source>
        <dbReference type="ARBA" id="ARBA00022722"/>
    </source>
</evidence>
<evidence type="ECO:0000256" key="4">
    <source>
        <dbReference type="ARBA" id="ARBA00022801"/>
    </source>
</evidence>
<evidence type="ECO:0000256" key="1">
    <source>
        <dbReference type="ARBA" id="ARBA00001968"/>
    </source>
</evidence>
<dbReference type="InterPro" id="IPR013527">
    <property type="entry name" value="YicC-like_N"/>
</dbReference>
<evidence type="ECO:0000313" key="9">
    <source>
        <dbReference type="EMBL" id="VAW84656.1"/>
    </source>
</evidence>
<evidence type="ECO:0000256" key="6">
    <source>
        <dbReference type="SAM" id="Coils"/>
    </source>
</evidence>
<evidence type="ECO:0000256" key="3">
    <source>
        <dbReference type="ARBA" id="ARBA00022759"/>
    </source>
</evidence>
<dbReference type="GO" id="GO:0004521">
    <property type="term" value="F:RNA endonuclease activity"/>
    <property type="evidence" value="ECO:0007669"/>
    <property type="project" value="InterPro"/>
</dbReference>
<keyword evidence="6" id="KW-0175">Coiled coil</keyword>
<dbReference type="InterPro" id="IPR013551">
    <property type="entry name" value="YicC-like_C"/>
</dbReference>
<sequence length="186" mass="21503">SPVSSIEILKWPGVLQAPQIDLEQLETTAMSLLEETLQQLVENRQREGERLQELIKQRADGIQQQLNLIRQRMPQVRDTIKSRLQLKLAELSEIFDHSRLEQEALLLVQKSDIDEELDRLDAHLKELTYIFNQGGPCGRRLDFLMQEFNREANTIASKAADKEITHAAVELKVLIEQAREQIQNIE</sequence>
<evidence type="ECO:0000259" key="7">
    <source>
        <dbReference type="Pfam" id="PF03755"/>
    </source>
</evidence>
<comment type="cofactor">
    <cofactor evidence="1">
        <name>a divalent metal cation</name>
        <dbReference type="ChEBI" id="CHEBI:60240"/>
    </cofactor>
</comment>
<feature type="domain" description="Endoribonuclease YicC-like N-terminal" evidence="7">
    <location>
        <begin position="4"/>
        <end position="52"/>
    </location>
</feature>
<organism evidence="9">
    <name type="scientific">hydrothermal vent metagenome</name>
    <dbReference type="NCBI Taxonomy" id="652676"/>
    <lineage>
        <taxon>unclassified sequences</taxon>
        <taxon>metagenomes</taxon>
        <taxon>ecological metagenomes</taxon>
    </lineage>
</organism>
<reference evidence="9" key="1">
    <citation type="submission" date="2018-06" db="EMBL/GenBank/DDBJ databases">
        <authorList>
            <person name="Zhirakovskaya E."/>
        </authorList>
    </citation>
    <scope>NUCLEOTIDE SEQUENCE</scope>
</reference>
<keyword evidence="3" id="KW-0255">Endonuclease</keyword>
<comment type="similarity">
    <text evidence="5">Belongs to the YicC/YloC family.</text>
</comment>
<feature type="non-terminal residue" evidence="9">
    <location>
        <position position="1"/>
    </location>
</feature>
<dbReference type="NCBIfam" id="TIGR00255">
    <property type="entry name" value="YicC/YloC family endoribonuclease"/>
    <property type="match status" value="1"/>
</dbReference>
<dbReference type="Pfam" id="PF03755">
    <property type="entry name" value="YicC-like_N"/>
    <property type="match status" value="1"/>
</dbReference>
<proteinExistence type="inferred from homology"/>
<protein>
    <submittedName>
        <fullName evidence="9">Protein YicC</fullName>
    </submittedName>
</protein>
<keyword evidence="2" id="KW-0540">Nuclease</keyword>
<gene>
    <name evidence="9" type="ORF">MNBD_GAMMA18-1413</name>
</gene>